<dbReference type="EMBL" id="QOIM01000032">
    <property type="protein sequence ID" value="RCG18705.1"/>
    <property type="molecule type" value="Genomic_DNA"/>
</dbReference>
<evidence type="ECO:0000313" key="7">
    <source>
        <dbReference type="EMBL" id="RCG18705.1"/>
    </source>
</evidence>
<evidence type="ECO:0000256" key="2">
    <source>
        <dbReference type="ARBA" id="ARBA00012146"/>
    </source>
</evidence>
<dbReference type="OrthoDB" id="4185255at2"/>
<dbReference type="SUPFAM" id="SSF50324">
    <property type="entry name" value="Inorganic pyrophosphatase"/>
    <property type="match status" value="1"/>
</dbReference>
<dbReference type="GO" id="GO:0004427">
    <property type="term" value="F:inorganic diphosphate phosphatase activity"/>
    <property type="evidence" value="ECO:0007669"/>
    <property type="project" value="UniProtKB-EC"/>
</dbReference>
<dbReference type="Gene3D" id="3.90.80.10">
    <property type="entry name" value="Inorganic pyrophosphatase"/>
    <property type="match status" value="1"/>
</dbReference>
<evidence type="ECO:0000256" key="4">
    <source>
        <dbReference type="ARBA" id="ARBA00022801"/>
    </source>
</evidence>
<dbReference type="GO" id="GO:0006796">
    <property type="term" value="P:phosphate-containing compound metabolic process"/>
    <property type="evidence" value="ECO:0007669"/>
    <property type="project" value="InterPro"/>
</dbReference>
<keyword evidence="5" id="KW-0460">Magnesium</keyword>
<evidence type="ECO:0000256" key="1">
    <source>
        <dbReference type="ARBA" id="ARBA00001946"/>
    </source>
</evidence>
<name>A0A367EM78_9ACTN</name>
<gene>
    <name evidence="7" type="ORF">DQ392_12300</name>
</gene>
<dbReference type="GO" id="GO:0005737">
    <property type="term" value="C:cytoplasm"/>
    <property type="evidence" value="ECO:0007669"/>
    <property type="project" value="InterPro"/>
</dbReference>
<protein>
    <recommendedName>
        <fullName evidence="2">inorganic diphosphatase</fullName>
        <ecNumber evidence="2">3.6.1.1</ecNumber>
    </recommendedName>
</protein>
<organism evidence="7 8">
    <name type="scientific">Streptomyces reniochalinae</name>
    <dbReference type="NCBI Taxonomy" id="2250578"/>
    <lineage>
        <taxon>Bacteria</taxon>
        <taxon>Bacillati</taxon>
        <taxon>Actinomycetota</taxon>
        <taxon>Actinomycetes</taxon>
        <taxon>Kitasatosporales</taxon>
        <taxon>Streptomycetaceae</taxon>
        <taxon>Streptomyces</taxon>
    </lineage>
</organism>
<evidence type="ECO:0000313" key="8">
    <source>
        <dbReference type="Proteomes" id="UP000253507"/>
    </source>
</evidence>
<dbReference type="GO" id="GO:0000287">
    <property type="term" value="F:magnesium ion binding"/>
    <property type="evidence" value="ECO:0007669"/>
    <property type="project" value="InterPro"/>
</dbReference>
<comment type="cofactor">
    <cofactor evidence="1">
        <name>Mg(2+)</name>
        <dbReference type="ChEBI" id="CHEBI:18420"/>
    </cofactor>
</comment>
<evidence type="ECO:0000256" key="6">
    <source>
        <dbReference type="SAM" id="MobiDB-lite"/>
    </source>
</evidence>
<evidence type="ECO:0000256" key="3">
    <source>
        <dbReference type="ARBA" id="ARBA00022723"/>
    </source>
</evidence>
<proteinExistence type="predicted"/>
<keyword evidence="3" id="KW-0479">Metal-binding</keyword>
<sequence>MGLTENCAARCRWLLWNDDAPRRSPWTPLRSGVEATAGSPFHTGTEATPALSFADHPLLTGCAVGQGFIEDTLEGDGEPVDVLVLLDEPALPGCSMVTRPVARVLVTVDGSPGDLVICVQHGPQSFADVAGLADLRRWHVDDGTSLSVLRHFGPDRSWEVQETRGQPDASALIRQSKENYAHQQGN</sequence>
<feature type="region of interest" description="Disordered" evidence="6">
    <location>
        <begin position="159"/>
        <end position="186"/>
    </location>
</feature>
<keyword evidence="8" id="KW-1185">Reference proteome</keyword>
<dbReference type="Proteomes" id="UP000253507">
    <property type="component" value="Unassembled WGS sequence"/>
</dbReference>
<dbReference type="Pfam" id="PF00719">
    <property type="entry name" value="Pyrophosphatase"/>
    <property type="match status" value="1"/>
</dbReference>
<comment type="caution">
    <text evidence="7">The sequence shown here is derived from an EMBL/GenBank/DDBJ whole genome shotgun (WGS) entry which is preliminary data.</text>
</comment>
<dbReference type="InterPro" id="IPR036649">
    <property type="entry name" value="Pyrophosphatase_sf"/>
</dbReference>
<dbReference type="AlphaFoldDB" id="A0A367EM78"/>
<accession>A0A367EM78</accession>
<reference evidence="7 8" key="1">
    <citation type="submission" date="2018-06" db="EMBL/GenBank/DDBJ databases">
        <title>Streptomyces reniochalinae sp. nov. and Streptomyces diacarnus sp. nov. from marine sponges.</title>
        <authorList>
            <person name="Li L."/>
        </authorList>
    </citation>
    <scope>NUCLEOTIDE SEQUENCE [LARGE SCALE GENOMIC DNA]</scope>
    <source>
        <strain evidence="7 8">LHW50302</strain>
    </source>
</reference>
<evidence type="ECO:0000256" key="5">
    <source>
        <dbReference type="ARBA" id="ARBA00022842"/>
    </source>
</evidence>
<dbReference type="InterPro" id="IPR008162">
    <property type="entry name" value="Pyrophosphatase"/>
</dbReference>
<dbReference type="EC" id="3.6.1.1" evidence="2"/>
<keyword evidence="4" id="KW-0378">Hydrolase</keyword>